<accession>A0A8H7A952</accession>
<feature type="domain" description="Heterokaryon incompatibility" evidence="1">
    <location>
        <begin position="2"/>
        <end position="78"/>
    </location>
</feature>
<proteinExistence type="predicted"/>
<dbReference type="OrthoDB" id="5362512at2759"/>
<dbReference type="InterPro" id="IPR010730">
    <property type="entry name" value="HET"/>
</dbReference>
<evidence type="ECO:0000259" key="1">
    <source>
        <dbReference type="Pfam" id="PF06985"/>
    </source>
</evidence>
<dbReference type="Pfam" id="PF06985">
    <property type="entry name" value="HET"/>
    <property type="match status" value="1"/>
</dbReference>
<evidence type="ECO:0000313" key="3">
    <source>
        <dbReference type="Proteomes" id="UP000606974"/>
    </source>
</evidence>
<gene>
    <name evidence="2" type="ORF">GJ744_004950</name>
</gene>
<organism evidence="2 3">
    <name type="scientific">Endocarpon pusillum</name>
    <dbReference type="NCBI Taxonomy" id="364733"/>
    <lineage>
        <taxon>Eukaryota</taxon>
        <taxon>Fungi</taxon>
        <taxon>Dikarya</taxon>
        <taxon>Ascomycota</taxon>
        <taxon>Pezizomycotina</taxon>
        <taxon>Eurotiomycetes</taxon>
        <taxon>Chaetothyriomycetidae</taxon>
        <taxon>Verrucariales</taxon>
        <taxon>Verrucariaceae</taxon>
        <taxon>Endocarpon</taxon>
    </lineage>
</organism>
<keyword evidence="3" id="KW-1185">Reference proteome</keyword>
<dbReference type="Proteomes" id="UP000606974">
    <property type="component" value="Unassembled WGS sequence"/>
</dbReference>
<reference evidence="2" key="1">
    <citation type="submission" date="2020-02" db="EMBL/GenBank/DDBJ databases">
        <authorList>
            <person name="Palmer J.M."/>
        </authorList>
    </citation>
    <scope>NUCLEOTIDE SEQUENCE</scope>
    <source>
        <strain evidence="2">EPUS1.4</strain>
        <tissue evidence="2">Thallus</tissue>
    </source>
</reference>
<dbReference type="PANTHER" id="PTHR33112">
    <property type="entry name" value="DOMAIN PROTEIN, PUTATIVE-RELATED"/>
    <property type="match status" value="1"/>
</dbReference>
<protein>
    <recommendedName>
        <fullName evidence="1">Heterokaryon incompatibility domain-containing protein</fullName>
    </recommendedName>
</protein>
<dbReference type="EMBL" id="JAACFV010000211">
    <property type="protein sequence ID" value="KAF7502881.1"/>
    <property type="molecule type" value="Genomic_DNA"/>
</dbReference>
<sequence>MEDWKKESRTMETVFSSAYCTIAADAAKDWTHGFLRHPQPQFSTAFRNGVLMYTYDTKHDFDDVNNSELNGRAWVLQERILSRRILHFTESHTYFACGDSVRCENFSKLTSPQRMDYYILDPAFPSRLKQSGYKRTIEFIQYMFKKYAQAGLSKRSDKEVANLGLLERIQHVLDSEYVYGTFSCFLSRLLLWRVSSTTRNAADDSEDVNLPSWSWMSHDQIDFFPEESILVPVGINKFHLKQLQVEVFELLGPLVEVEHNEGHLAWHEDGEEAGTFWFDTHEKTPIRNCVVVGRSKSEHNMVFFVLLVTGTDENRYKRFGVGQVKPKIISYEIGCKIRQLYGIE</sequence>
<dbReference type="PANTHER" id="PTHR33112:SF10">
    <property type="entry name" value="TOL"/>
    <property type="match status" value="1"/>
</dbReference>
<comment type="caution">
    <text evidence="2">The sequence shown here is derived from an EMBL/GenBank/DDBJ whole genome shotgun (WGS) entry which is preliminary data.</text>
</comment>
<dbReference type="AlphaFoldDB" id="A0A8H7A952"/>
<evidence type="ECO:0000313" key="2">
    <source>
        <dbReference type="EMBL" id="KAF7502881.1"/>
    </source>
</evidence>
<name>A0A8H7A952_9EURO</name>